<proteinExistence type="predicted"/>
<dbReference type="RefSeq" id="WP_167206549.1">
    <property type="nucleotide sequence ID" value="NZ_JAASRO010000001.1"/>
</dbReference>
<sequence>MDAPVSERGFTSLDDVDPAPMAAYRDADGQHHEAPSGLTLRFSPYGDRADDLPPSAGTGVLDVFVCTNTTVDGAGLLLVDGVLVAAGDGRYQVELPPGEHRVEVQGADASSAEFTLAPGERVVFSSGHGVAVRSEIEFSTVLYRVEPGSEPVPRLAGEDAKTSTVGCLAALAGLVLLVGGAIAASAVGSAFFEILFGVVAVAGLAGLVGGCIAGFRTTGRLHKRAAASRIQPVYRARPARSVLGGAPVAFPSPFDLRDWARRRRELGVALVFDLFLYRAVKDPVVAYEGTGKGPALAAAGGLRLWIDGIAAPCDWSVWYYPLAQGRHSFRVEYEGPEGESAGHTFELDVRNPASPAVVHVPVRVFRIWDATAGRHLELPPQIAHRLARRPQQRISKYTNGCRSEDGWSPHRIWPS</sequence>
<name>A0A7X5V932_9ACTN</name>
<keyword evidence="2" id="KW-0472">Membrane</keyword>
<feature type="region of interest" description="Disordered" evidence="1">
    <location>
        <begin position="1"/>
        <end position="22"/>
    </location>
</feature>
<feature type="transmembrane region" description="Helical" evidence="2">
    <location>
        <begin position="194"/>
        <end position="215"/>
    </location>
</feature>
<evidence type="ECO:0000313" key="3">
    <source>
        <dbReference type="EMBL" id="NIK56880.1"/>
    </source>
</evidence>
<keyword evidence="2" id="KW-1133">Transmembrane helix</keyword>
<protein>
    <submittedName>
        <fullName evidence="3">Uncharacterized protein</fullName>
    </submittedName>
</protein>
<dbReference type="EMBL" id="JAASRO010000001">
    <property type="protein sequence ID" value="NIK56880.1"/>
    <property type="molecule type" value="Genomic_DNA"/>
</dbReference>
<gene>
    <name evidence="3" type="ORF">BJY22_002597</name>
</gene>
<comment type="caution">
    <text evidence="3">The sequence shown here is derived from an EMBL/GenBank/DDBJ whole genome shotgun (WGS) entry which is preliminary data.</text>
</comment>
<feature type="transmembrane region" description="Helical" evidence="2">
    <location>
        <begin position="164"/>
        <end position="188"/>
    </location>
</feature>
<dbReference type="Proteomes" id="UP000555407">
    <property type="component" value="Unassembled WGS sequence"/>
</dbReference>
<evidence type="ECO:0000313" key="4">
    <source>
        <dbReference type="Proteomes" id="UP000555407"/>
    </source>
</evidence>
<evidence type="ECO:0000256" key="2">
    <source>
        <dbReference type="SAM" id="Phobius"/>
    </source>
</evidence>
<reference evidence="3 4" key="1">
    <citation type="submission" date="2020-03" db="EMBL/GenBank/DDBJ databases">
        <title>Sequencing the genomes of 1000 actinobacteria strains.</title>
        <authorList>
            <person name="Klenk H.-P."/>
        </authorList>
    </citation>
    <scope>NUCLEOTIDE SEQUENCE [LARGE SCALE GENOMIC DNA]</scope>
    <source>
        <strain evidence="3 4">DSM 45490</strain>
    </source>
</reference>
<evidence type="ECO:0000256" key="1">
    <source>
        <dbReference type="SAM" id="MobiDB-lite"/>
    </source>
</evidence>
<accession>A0A7X5V932</accession>
<keyword evidence="4" id="KW-1185">Reference proteome</keyword>
<organism evidence="3 4">
    <name type="scientific">Kribbella shirazensis</name>
    <dbReference type="NCBI Taxonomy" id="1105143"/>
    <lineage>
        <taxon>Bacteria</taxon>
        <taxon>Bacillati</taxon>
        <taxon>Actinomycetota</taxon>
        <taxon>Actinomycetes</taxon>
        <taxon>Propionibacteriales</taxon>
        <taxon>Kribbellaceae</taxon>
        <taxon>Kribbella</taxon>
    </lineage>
</organism>
<keyword evidence="2" id="KW-0812">Transmembrane</keyword>
<dbReference type="AlphaFoldDB" id="A0A7X5V932"/>